<dbReference type="AlphaFoldDB" id="A0A6J6WUT3"/>
<evidence type="ECO:0000313" key="4">
    <source>
        <dbReference type="EMBL" id="CAB4788670.1"/>
    </source>
</evidence>
<sequence>METVVQVAQGQLRGSVENGLHIFKGVPYAAPIDGPNRFRAPQPRESWSGIRDATTIGLISRQAPLPPPFGSPLPEAGADCLNLNVWSPDTSGSLPVYVWIHGGAFYGGSSVEAVYDGASFARHGVVCVTINYRLGAQGFLHLADHFPELAESGNAGLLDQIAALKWVQQNIAAFGGDPTRVTIAGESAGGMSVSSLMSTSLAKGLFTQAIPQSGAGHNGISAKTASVIAGEVLRRLEVKPGDSAALDAVSDERLFEVQLEVMALAFEGDSSILGEAAASTMPFQPTYDTAILPKRPIELIEAGSAAGIKVLTGTTMQESLVFMIAMSPMFSEEMLEAMVTATFGSAEKGLAALAKYRANRPGALPLQISAAVETDRMFIVPCRRLADAQLKHSPDVWTYRFDWATPVYGGALGACHALELVFVFNNLRDPAAAYLSGDNAPQDVADAMHQAWVAFVKTGHPQHAGIPEWTRHNTDNRPMMQFNTTSTLGHNLCADEIALWDGVL</sequence>
<dbReference type="InterPro" id="IPR050309">
    <property type="entry name" value="Type-B_Carboxylest/Lipase"/>
</dbReference>
<keyword evidence="2" id="KW-0378">Hydrolase</keyword>
<protein>
    <submittedName>
        <fullName evidence="4">Unannotated protein</fullName>
    </submittedName>
</protein>
<dbReference type="InterPro" id="IPR002018">
    <property type="entry name" value="CarbesteraseB"/>
</dbReference>
<organism evidence="4">
    <name type="scientific">freshwater metagenome</name>
    <dbReference type="NCBI Taxonomy" id="449393"/>
    <lineage>
        <taxon>unclassified sequences</taxon>
        <taxon>metagenomes</taxon>
        <taxon>ecological metagenomes</taxon>
    </lineage>
</organism>
<proteinExistence type="inferred from homology"/>
<dbReference type="Gene3D" id="3.40.50.1820">
    <property type="entry name" value="alpha/beta hydrolase"/>
    <property type="match status" value="1"/>
</dbReference>
<comment type="similarity">
    <text evidence="1">Belongs to the type-B carboxylesterase/lipase family.</text>
</comment>
<evidence type="ECO:0000256" key="2">
    <source>
        <dbReference type="ARBA" id="ARBA00022801"/>
    </source>
</evidence>
<gene>
    <name evidence="4" type="ORF">UFOPK2880_01876</name>
</gene>
<dbReference type="InterPro" id="IPR029058">
    <property type="entry name" value="AB_hydrolase_fold"/>
</dbReference>
<evidence type="ECO:0000256" key="1">
    <source>
        <dbReference type="ARBA" id="ARBA00005964"/>
    </source>
</evidence>
<dbReference type="PANTHER" id="PTHR11559">
    <property type="entry name" value="CARBOXYLESTERASE"/>
    <property type="match status" value="1"/>
</dbReference>
<dbReference type="InterPro" id="IPR019826">
    <property type="entry name" value="Carboxylesterase_B_AS"/>
</dbReference>
<reference evidence="4" key="1">
    <citation type="submission" date="2020-05" db="EMBL/GenBank/DDBJ databases">
        <authorList>
            <person name="Chiriac C."/>
            <person name="Salcher M."/>
            <person name="Ghai R."/>
            <person name="Kavagutti S V."/>
        </authorList>
    </citation>
    <scope>NUCLEOTIDE SEQUENCE</scope>
</reference>
<name>A0A6J6WUT3_9ZZZZ</name>
<accession>A0A6J6WUT3</accession>
<evidence type="ECO:0000259" key="3">
    <source>
        <dbReference type="Pfam" id="PF00135"/>
    </source>
</evidence>
<dbReference type="EMBL" id="CAEZZP010000189">
    <property type="protein sequence ID" value="CAB4788670.1"/>
    <property type="molecule type" value="Genomic_DNA"/>
</dbReference>
<feature type="domain" description="Carboxylesterase type B" evidence="3">
    <location>
        <begin position="2"/>
        <end position="500"/>
    </location>
</feature>
<dbReference type="SUPFAM" id="SSF53474">
    <property type="entry name" value="alpha/beta-Hydrolases"/>
    <property type="match status" value="1"/>
</dbReference>
<dbReference type="GO" id="GO:0016787">
    <property type="term" value="F:hydrolase activity"/>
    <property type="evidence" value="ECO:0007669"/>
    <property type="project" value="UniProtKB-KW"/>
</dbReference>
<dbReference type="PROSITE" id="PS00122">
    <property type="entry name" value="CARBOXYLESTERASE_B_1"/>
    <property type="match status" value="1"/>
</dbReference>
<dbReference type="Pfam" id="PF00135">
    <property type="entry name" value="COesterase"/>
    <property type="match status" value="1"/>
</dbReference>